<protein>
    <submittedName>
        <fullName evidence="1">Uncharacterized protein</fullName>
    </submittedName>
</protein>
<gene>
    <name evidence="1" type="ORF">MENTE1834_LOCUS38997</name>
</gene>
<proteinExistence type="predicted"/>
<comment type="caution">
    <text evidence="1">The sequence shown here is derived from an EMBL/GenBank/DDBJ whole genome shotgun (WGS) entry which is preliminary data.</text>
</comment>
<sequence>MTHGMLTIIQVAETPGGYRDQADTFGLHTPTQLIKEEKSPRTEILKALYFLCACIMLVGYETDLPGN</sequence>
<dbReference type="Proteomes" id="UP001497535">
    <property type="component" value="Unassembled WGS sequence"/>
</dbReference>
<name>A0ACB1AI09_MELEN</name>
<evidence type="ECO:0000313" key="1">
    <source>
        <dbReference type="EMBL" id="CAK5091172.1"/>
    </source>
</evidence>
<organism evidence="1 2">
    <name type="scientific">Meloidogyne enterolobii</name>
    <name type="common">Root-knot nematode worm</name>
    <name type="synonym">Meloidogyne mayaguensis</name>
    <dbReference type="NCBI Taxonomy" id="390850"/>
    <lineage>
        <taxon>Eukaryota</taxon>
        <taxon>Metazoa</taxon>
        <taxon>Ecdysozoa</taxon>
        <taxon>Nematoda</taxon>
        <taxon>Chromadorea</taxon>
        <taxon>Rhabditida</taxon>
        <taxon>Tylenchina</taxon>
        <taxon>Tylenchomorpha</taxon>
        <taxon>Tylenchoidea</taxon>
        <taxon>Meloidogynidae</taxon>
        <taxon>Meloidogyninae</taxon>
        <taxon>Meloidogyne</taxon>
    </lineage>
</organism>
<evidence type="ECO:0000313" key="2">
    <source>
        <dbReference type="Proteomes" id="UP001497535"/>
    </source>
</evidence>
<accession>A0ACB1AI09</accession>
<keyword evidence="2" id="KW-1185">Reference proteome</keyword>
<dbReference type="EMBL" id="CAVMJV010000086">
    <property type="protein sequence ID" value="CAK5091172.1"/>
    <property type="molecule type" value="Genomic_DNA"/>
</dbReference>
<reference evidence="1" key="1">
    <citation type="submission" date="2023-11" db="EMBL/GenBank/DDBJ databases">
        <authorList>
            <person name="Poullet M."/>
        </authorList>
    </citation>
    <scope>NUCLEOTIDE SEQUENCE</scope>
    <source>
        <strain evidence="1">E1834</strain>
    </source>
</reference>